<dbReference type="PROSITE" id="PS50048">
    <property type="entry name" value="ZN2_CY6_FUNGAL_2"/>
    <property type="match status" value="1"/>
</dbReference>
<evidence type="ECO:0000256" key="5">
    <source>
        <dbReference type="ARBA" id="ARBA00023242"/>
    </source>
</evidence>
<feature type="transmembrane region" description="Helical" evidence="6">
    <location>
        <begin position="512"/>
        <end position="531"/>
    </location>
</feature>
<dbReference type="GO" id="GO:0000981">
    <property type="term" value="F:DNA-binding transcription factor activity, RNA polymerase II-specific"/>
    <property type="evidence" value="ECO:0007669"/>
    <property type="project" value="InterPro"/>
</dbReference>
<evidence type="ECO:0000256" key="3">
    <source>
        <dbReference type="ARBA" id="ARBA00023125"/>
    </source>
</evidence>
<name>A0A2T9YHY5_9FUNG</name>
<dbReference type="InterPro" id="IPR036864">
    <property type="entry name" value="Zn2-C6_fun-type_DNA-bd_sf"/>
</dbReference>
<feature type="transmembrane region" description="Helical" evidence="6">
    <location>
        <begin position="480"/>
        <end position="500"/>
    </location>
</feature>
<dbReference type="InterPro" id="IPR051711">
    <property type="entry name" value="Stress_Response_Reg"/>
</dbReference>
<dbReference type="InterPro" id="IPR001138">
    <property type="entry name" value="Zn2Cys6_DnaBD"/>
</dbReference>
<evidence type="ECO:0000313" key="9">
    <source>
        <dbReference type="Proteomes" id="UP000245383"/>
    </source>
</evidence>
<dbReference type="AlphaFoldDB" id="A0A2T9YHY5"/>
<dbReference type="Pfam" id="PF00172">
    <property type="entry name" value="Zn_clus"/>
    <property type="match status" value="1"/>
</dbReference>
<dbReference type="STRING" id="133385.A0A2T9YHY5"/>
<dbReference type="Gene3D" id="4.10.240.10">
    <property type="entry name" value="Zn(2)-C6 fungal-type DNA-binding domain"/>
    <property type="match status" value="1"/>
</dbReference>
<dbReference type="SMART" id="SM00066">
    <property type="entry name" value="GAL4"/>
    <property type="match status" value="1"/>
</dbReference>
<dbReference type="GO" id="GO:0005634">
    <property type="term" value="C:nucleus"/>
    <property type="evidence" value="ECO:0007669"/>
    <property type="project" value="UniProtKB-SubCell"/>
</dbReference>
<reference evidence="8 9" key="1">
    <citation type="journal article" date="2018" name="MBio">
        <title>Comparative Genomics Reveals the Core Gene Toolbox for the Fungus-Insect Symbiosis.</title>
        <authorList>
            <person name="Wang Y."/>
            <person name="Stata M."/>
            <person name="Wang W."/>
            <person name="Stajich J.E."/>
            <person name="White M.M."/>
            <person name="Moncalvo J.M."/>
        </authorList>
    </citation>
    <scope>NUCLEOTIDE SEQUENCE [LARGE SCALE GENOMIC DNA]</scope>
    <source>
        <strain evidence="8 9">SWE-8-4</strain>
    </source>
</reference>
<dbReference type="Proteomes" id="UP000245383">
    <property type="component" value="Unassembled WGS sequence"/>
</dbReference>
<evidence type="ECO:0000256" key="6">
    <source>
        <dbReference type="SAM" id="Phobius"/>
    </source>
</evidence>
<dbReference type="PRINTS" id="PR00755">
    <property type="entry name" value="AFLATOXINBRP"/>
</dbReference>
<dbReference type="CDD" id="cd00067">
    <property type="entry name" value="GAL4"/>
    <property type="match status" value="1"/>
</dbReference>
<gene>
    <name evidence="8" type="ORF">BB561_004105</name>
</gene>
<keyword evidence="9" id="KW-1185">Reference proteome</keyword>
<evidence type="ECO:0000256" key="4">
    <source>
        <dbReference type="ARBA" id="ARBA00023163"/>
    </source>
</evidence>
<dbReference type="PROSITE" id="PS00463">
    <property type="entry name" value="ZN2_CY6_FUNGAL_1"/>
    <property type="match status" value="1"/>
</dbReference>
<keyword evidence="6" id="KW-0472">Membrane</keyword>
<evidence type="ECO:0000256" key="2">
    <source>
        <dbReference type="ARBA" id="ARBA00023015"/>
    </source>
</evidence>
<organism evidence="8 9">
    <name type="scientific">Smittium simulii</name>
    <dbReference type="NCBI Taxonomy" id="133385"/>
    <lineage>
        <taxon>Eukaryota</taxon>
        <taxon>Fungi</taxon>
        <taxon>Fungi incertae sedis</taxon>
        <taxon>Zoopagomycota</taxon>
        <taxon>Kickxellomycotina</taxon>
        <taxon>Harpellomycetes</taxon>
        <taxon>Harpellales</taxon>
        <taxon>Legeriomycetaceae</taxon>
        <taxon>Smittium</taxon>
    </lineage>
</organism>
<dbReference type="PANTHER" id="PTHR47540:SF2">
    <property type="entry name" value="ZN(II)2CYS6 TRANSCRIPTION FACTOR (EUROFUNG)"/>
    <property type="match status" value="1"/>
</dbReference>
<dbReference type="OrthoDB" id="10261408at2759"/>
<comment type="caution">
    <text evidence="8">The sequence shown here is derived from an EMBL/GenBank/DDBJ whole genome shotgun (WGS) entry which is preliminary data.</text>
</comment>
<keyword evidence="4" id="KW-0804">Transcription</keyword>
<dbReference type="GO" id="GO:0045944">
    <property type="term" value="P:positive regulation of transcription by RNA polymerase II"/>
    <property type="evidence" value="ECO:0007669"/>
    <property type="project" value="TreeGrafter"/>
</dbReference>
<dbReference type="SUPFAM" id="SSF57701">
    <property type="entry name" value="Zn2/Cys6 DNA-binding domain"/>
    <property type="match status" value="1"/>
</dbReference>
<dbReference type="GO" id="GO:0008270">
    <property type="term" value="F:zinc ion binding"/>
    <property type="evidence" value="ECO:0007669"/>
    <property type="project" value="InterPro"/>
</dbReference>
<dbReference type="EMBL" id="MBFR01000179">
    <property type="protein sequence ID" value="PVU91966.1"/>
    <property type="molecule type" value="Genomic_DNA"/>
</dbReference>
<dbReference type="PANTHER" id="PTHR47540">
    <property type="entry name" value="THIAMINE REPRESSIBLE GENES REGULATORY PROTEIN THI5"/>
    <property type="match status" value="1"/>
</dbReference>
<keyword evidence="6" id="KW-1133">Transmembrane helix</keyword>
<proteinExistence type="predicted"/>
<protein>
    <recommendedName>
        <fullName evidence="7">Zn(2)-C6 fungal-type domain-containing protein</fullName>
    </recommendedName>
</protein>
<keyword evidence="3" id="KW-0238">DNA-binding</keyword>
<evidence type="ECO:0000256" key="1">
    <source>
        <dbReference type="ARBA" id="ARBA00004123"/>
    </source>
</evidence>
<evidence type="ECO:0000313" key="8">
    <source>
        <dbReference type="EMBL" id="PVU91966.1"/>
    </source>
</evidence>
<feature type="domain" description="Zn(2)-C6 fungal-type" evidence="7">
    <location>
        <begin position="99"/>
        <end position="129"/>
    </location>
</feature>
<comment type="subcellular location">
    <subcellularLocation>
        <location evidence="1">Nucleus</location>
    </subcellularLocation>
</comment>
<keyword evidence="6" id="KW-0812">Transmembrane</keyword>
<sequence length="604" mass="69524">MVLNEFNKKFYSDERNKNFNVVGAGFSISNPSIFEYTNLSRRASDAVYFLPEAHNIRRSKSDIFLLEKNKNNSQKALSHIKGKKIGSALDLVQRRVSQACALCRQRKIKCDGKKPECQVCVRKNLQCVYLIKKKRGRPPKISCDYSKGCSAENNWILQYDYSQKSSLASTESASILSPTTFSAKENNSNNPIQFELGEHSSEELQSFENYNKNYSRKGSENPNMDIDKTYSSKFMNMELADVNLNEISNFYLSQNNIQTTENNNIYNMEFFDLKNKNASLESIEQNKNIMLGINLKNQLFDSKNYEGKDINDIDNENEKTIFFLKTRSNTIDDNNHPLPTNSNDSQYISLEKMSTLNCFENLAIDSSDSCTNNNKEHYKNLKEEKSLELNDIFFTSSDQDKASMNMNSCTDYNISDVFGCNNVIDSSYFFNTIFNMSFSELKQNHGCLENTINTLSKHLSLSFKDTVHIHKRLCYFFDEGYLSIIAKIWLVYVLVDYPVISINQFLLDLKLGNFYNGVWCYICLLGTIVLINIADSLGIKCIIFQLASVIKILYMELTRLLPKITNSSTSINHDLFLKYFIMYLVEKMLKNSVQSCVYMETAQR</sequence>
<keyword evidence="5" id="KW-0539">Nucleus</keyword>
<accession>A0A2T9YHY5</accession>
<evidence type="ECO:0000259" key="7">
    <source>
        <dbReference type="PROSITE" id="PS50048"/>
    </source>
</evidence>
<keyword evidence="2" id="KW-0805">Transcription regulation</keyword>
<dbReference type="GO" id="GO:0043565">
    <property type="term" value="F:sequence-specific DNA binding"/>
    <property type="evidence" value="ECO:0007669"/>
    <property type="project" value="TreeGrafter"/>
</dbReference>